<organism evidence="2 3">
    <name type="scientific">Gemmata palustris</name>
    <dbReference type="NCBI Taxonomy" id="2822762"/>
    <lineage>
        <taxon>Bacteria</taxon>
        <taxon>Pseudomonadati</taxon>
        <taxon>Planctomycetota</taxon>
        <taxon>Planctomycetia</taxon>
        <taxon>Gemmatales</taxon>
        <taxon>Gemmataceae</taxon>
        <taxon>Gemmata</taxon>
    </lineage>
</organism>
<keyword evidence="3" id="KW-1185">Reference proteome</keyword>
<sequence length="86" mass="9610">MKRFRNTPQAEADLDAITDYYAANNPDAGIRLLDQLTARCRAYPKPFQQAIPTPLCCHVCHRPTKSASFSSPPLDIPSPCVWVCFT</sequence>
<dbReference type="InterPro" id="IPR035093">
    <property type="entry name" value="RelE/ParE_toxin_dom_sf"/>
</dbReference>
<evidence type="ECO:0000313" key="2">
    <source>
        <dbReference type="EMBL" id="MBP3954351.1"/>
    </source>
</evidence>
<gene>
    <name evidence="2" type="ORF">J8F10_03445</name>
</gene>
<evidence type="ECO:0000313" key="3">
    <source>
        <dbReference type="Proteomes" id="UP000676565"/>
    </source>
</evidence>
<dbReference type="Proteomes" id="UP000676565">
    <property type="component" value="Unassembled WGS sequence"/>
</dbReference>
<reference evidence="2 3" key="1">
    <citation type="submission" date="2021-04" db="EMBL/GenBank/DDBJ databases">
        <authorList>
            <person name="Ivanova A."/>
        </authorList>
    </citation>
    <scope>NUCLEOTIDE SEQUENCE [LARGE SCALE GENOMIC DNA]</scope>
    <source>
        <strain evidence="2 3">G18</strain>
    </source>
</reference>
<dbReference type="Pfam" id="PF05016">
    <property type="entry name" value="ParE_toxin"/>
    <property type="match status" value="1"/>
</dbReference>
<dbReference type="InterPro" id="IPR007712">
    <property type="entry name" value="RelE/ParE_toxin"/>
</dbReference>
<accession>A0ABS5BKX2</accession>
<protein>
    <submittedName>
        <fullName evidence="2">Type II toxin-antitoxin system RelE/ParE family toxin</fullName>
    </submittedName>
</protein>
<proteinExistence type="predicted"/>
<keyword evidence="1" id="KW-1277">Toxin-antitoxin system</keyword>
<dbReference type="RefSeq" id="WP_210652487.1">
    <property type="nucleotide sequence ID" value="NZ_JAGKQQ010000001.1"/>
</dbReference>
<dbReference type="Gene3D" id="3.30.2310.20">
    <property type="entry name" value="RelE-like"/>
    <property type="match status" value="1"/>
</dbReference>
<comment type="caution">
    <text evidence="2">The sequence shown here is derived from an EMBL/GenBank/DDBJ whole genome shotgun (WGS) entry which is preliminary data.</text>
</comment>
<evidence type="ECO:0000256" key="1">
    <source>
        <dbReference type="ARBA" id="ARBA00022649"/>
    </source>
</evidence>
<name>A0ABS5BKX2_9BACT</name>
<dbReference type="EMBL" id="JAGKQQ010000001">
    <property type="protein sequence ID" value="MBP3954351.1"/>
    <property type="molecule type" value="Genomic_DNA"/>
</dbReference>